<gene>
    <name evidence="2" type="ORF">QN277_017224</name>
</gene>
<reference evidence="2" key="1">
    <citation type="submission" date="2023-10" db="EMBL/GenBank/DDBJ databases">
        <title>Chromosome-level genome of the transformable northern wattle, Acacia crassicarpa.</title>
        <authorList>
            <person name="Massaro I."/>
            <person name="Sinha N.R."/>
            <person name="Poethig S."/>
            <person name="Leichty A.R."/>
        </authorList>
    </citation>
    <scope>NUCLEOTIDE SEQUENCE</scope>
    <source>
        <strain evidence="2">Acra3RX</strain>
        <tissue evidence="2">Leaf</tissue>
    </source>
</reference>
<evidence type="ECO:0000313" key="2">
    <source>
        <dbReference type="EMBL" id="KAK4273921.1"/>
    </source>
</evidence>
<feature type="compositionally biased region" description="Pro residues" evidence="1">
    <location>
        <begin position="26"/>
        <end position="38"/>
    </location>
</feature>
<dbReference type="EMBL" id="JAWXYG010000004">
    <property type="protein sequence ID" value="KAK4273921.1"/>
    <property type="molecule type" value="Genomic_DNA"/>
</dbReference>
<dbReference type="InterPro" id="IPR038870">
    <property type="entry name" value="UBAP1"/>
</dbReference>
<protein>
    <submittedName>
        <fullName evidence="2">Uncharacterized protein</fullName>
    </submittedName>
</protein>
<comment type="caution">
    <text evidence="2">The sequence shown here is derived from an EMBL/GenBank/DDBJ whole genome shotgun (WGS) entry which is preliminary data.</text>
</comment>
<feature type="region of interest" description="Disordered" evidence="1">
    <location>
        <begin position="1"/>
        <end position="55"/>
    </location>
</feature>
<proteinExistence type="predicted"/>
<organism evidence="2 3">
    <name type="scientific">Acacia crassicarpa</name>
    <name type="common">northern wattle</name>
    <dbReference type="NCBI Taxonomy" id="499986"/>
    <lineage>
        <taxon>Eukaryota</taxon>
        <taxon>Viridiplantae</taxon>
        <taxon>Streptophyta</taxon>
        <taxon>Embryophyta</taxon>
        <taxon>Tracheophyta</taxon>
        <taxon>Spermatophyta</taxon>
        <taxon>Magnoliopsida</taxon>
        <taxon>eudicotyledons</taxon>
        <taxon>Gunneridae</taxon>
        <taxon>Pentapetalae</taxon>
        <taxon>rosids</taxon>
        <taxon>fabids</taxon>
        <taxon>Fabales</taxon>
        <taxon>Fabaceae</taxon>
        <taxon>Caesalpinioideae</taxon>
        <taxon>mimosoid clade</taxon>
        <taxon>Acacieae</taxon>
        <taxon>Acacia</taxon>
    </lineage>
</organism>
<dbReference type="PANTHER" id="PTHR15960">
    <property type="entry name" value="LD44032P"/>
    <property type="match status" value="1"/>
</dbReference>
<keyword evidence="3" id="KW-1185">Reference proteome</keyword>
<dbReference type="Proteomes" id="UP001293593">
    <property type="component" value="Unassembled WGS sequence"/>
</dbReference>
<evidence type="ECO:0000313" key="3">
    <source>
        <dbReference type="Proteomes" id="UP001293593"/>
    </source>
</evidence>
<dbReference type="GO" id="GO:0000813">
    <property type="term" value="C:ESCRT I complex"/>
    <property type="evidence" value="ECO:0007669"/>
    <property type="project" value="InterPro"/>
</dbReference>
<sequence>MGSNFRTRLGPPPYNGQIPMYRPAASPSPAPKRMPGPPGHSDVPPAGRSSPLHHTAPYSPSLGLGIKVAVKPEYKITSPAHLSLHAGDLQWSNFQFDFTLERKILAEAKKESPNWSSFVVENLLNKGAESSSPVTPGSNPVVWEFMNGYTILHEMGFSSCAVADALVMHENNTDKNVEHFLGGSS</sequence>
<evidence type="ECO:0000256" key="1">
    <source>
        <dbReference type="SAM" id="MobiDB-lite"/>
    </source>
</evidence>
<accession>A0AAE1JNU6</accession>
<name>A0AAE1JNU6_9FABA</name>
<dbReference type="PANTHER" id="PTHR15960:SF5">
    <property type="entry name" value="LD44032P"/>
    <property type="match status" value="1"/>
</dbReference>
<dbReference type="GO" id="GO:0043162">
    <property type="term" value="P:ubiquitin-dependent protein catabolic process via the multivesicular body sorting pathway"/>
    <property type="evidence" value="ECO:0007669"/>
    <property type="project" value="InterPro"/>
</dbReference>
<dbReference type="GO" id="GO:0043130">
    <property type="term" value="F:ubiquitin binding"/>
    <property type="evidence" value="ECO:0007669"/>
    <property type="project" value="InterPro"/>
</dbReference>
<dbReference type="AlphaFoldDB" id="A0AAE1JNU6"/>